<proteinExistence type="predicted"/>
<reference evidence="1" key="1">
    <citation type="submission" date="2022-08" db="EMBL/GenBank/DDBJ databases">
        <title>Genome Sequence of Fusarium decemcellulare.</title>
        <authorList>
            <person name="Buettner E."/>
        </authorList>
    </citation>
    <scope>NUCLEOTIDE SEQUENCE</scope>
    <source>
        <strain evidence="1">Babe19</strain>
    </source>
</reference>
<organism evidence="1 2">
    <name type="scientific">Fusarium decemcellulare</name>
    <dbReference type="NCBI Taxonomy" id="57161"/>
    <lineage>
        <taxon>Eukaryota</taxon>
        <taxon>Fungi</taxon>
        <taxon>Dikarya</taxon>
        <taxon>Ascomycota</taxon>
        <taxon>Pezizomycotina</taxon>
        <taxon>Sordariomycetes</taxon>
        <taxon>Hypocreomycetidae</taxon>
        <taxon>Hypocreales</taxon>
        <taxon>Nectriaceae</taxon>
        <taxon>Fusarium</taxon>
        <taxon>Fusarium decemcellulare species complex</taxon>
    </lineage>
</organism>
<keyword evidence="2" id="KW-1185">Reference proteome</keyword>
<gene>
    <name evidence="1" type="ORF">NM208_g8780</name>
</gene>
<dbReference type="Proteomes" id="UP001148629">
    <property type="component" value="Unassembled WGS sequence"/>
</dbReference>
<evidence type="ECO:0000313" key="2">
    <source>
        <dbReference type="Proteomes" id="UP001148629"/>
    </source>
</evidence>
<accession>A0ACC1S4B8</accession>
<sequence length="1403" mass="158341">MTTSTLFYNGRILTEAGAGLNGQAKFSDSLLVQGSKIAAIGSRKDITPDDNQVAEVDLQQRVMLPSFIDGHMHLLLLGQSLRKVDLFRCKNLEDIRSTIRDYATANPEVPTIMCKGWMHFMTPGGVTAAMLDDIDPRPIFIDNSSLHSCWCNTAALKVLDVADMPDPAGGKIYRDADGKPSGVLDEGAMMSIIWPYQAKSSPKEERIEAIRAAVQEYNAAGYTGVVEMAMDEEAWDALVTLTTSEPDLPIHVSAYWLIKPTADLEANSKQVRRAIELSKQFNTSTSPKIRVVGIKLICDGIIDACTAYLSQPYAPAGCPPPIWEQEHLEPVVQEADAGGLQVALHAIGDAAIKMAICLPLPRRFLFALCPALCTCPPLAPLLKNSPASWNVFLISCRLSKTRVSAFRVCLYPTFHSPPCRRSLAACCPSPVLDNLVPPAVIYVKNRVNRSWYNNEGYSTEPPATLIPEEEKARVRDRLLPILAASEALVRQQLIPVLQRILQYDFPARWPRFMDFTLELLNTNNPGSVLAGLQCLLAICRAFRYKSTDSDDRQHFDKIVEASFPRLLAICNELVNQESDEGGEMLHLALKAYKHATWLELSPFLRQRDVNIAWCTVFLHTVSKTCPANAMQGDQHDREKHHWWKAKKWAYFNLNRLFIRHGNPANPGKGEDALQFAKDFTANIAPEILKHYLQEIEKWVAKTSWLSRPCLSYTLVFLDESVRPKEMWTHLKPHLTNLVTHFVFPVLCLTEEDIEQFEEEPDEYLHRKLNYFEEASAPDVAATNFLVNLTKNRRKETFEILKFVNAVVNEYEQAPDDKKNHIAKEGALRMIATLAPVILGKKSPIADQVEYFLVRYVFPDFTSPQGYLRARACDTIEKFEQLNFQDQNNLLTIYRHILDCMADPALPVRVTAALALQPLIRHDVIRTSMQQSIPTIMQQLLKLANEADIDALANVMEDFVEVFATELTPFAVALSEQLRDTYMRIVRELLEKESKVGDDGELYNEYDDKSITALGVLQTIGTLILTLESTPDVLLHIEAVLMPVIKVTLENKLYDLYNEVFEIIDSCTFAAKSISPTMWQAFELIHTTFKAGAEYYLEDMLPALDNFVQFGAPQLAQKPEYTQALYSMVADMFTDSIQGGVERICACKLAEAMMLSLRGQIDTCVEGFINMAMNILASQDVKVKSYRIHLMEMVINSIHYNPILTLQVLENKGWTNRFFSLWFGSMTSFTRVHDKKLCIVAISALLSLSHEQVPSSVSVGWPRLLQGITELFRTLPAAQKNREEALRDDFHLESTYDYGEEDEWDDDEANWNAEEEETSGETAEAKDESTAYLNFLNEEAQKFSRAIDDVEEDDLGEDSVLLESPLDKIEPYQLFRATLMKMQQEQPQFYASLAGHLTADRARA</sequence>
<comment type="caution">
    <text evidence="1">The sequence shown here is derived from an EMBL/GenBank/DDBJ whole genome shotgun (WGS) entry which is preliminary data.</text>
</comment>
<dbReference type="EMBL" id="JANRMS010001039">
    <property type="protein sequence ID" value="KAJ3531671.1"/>
    <property type="molecule type" value="Genomic_DNA"/>
</dbReference>
<name>A0ACC1S4B8_9HYPO</name>
<evidence type="ECO:0000313" key="1">
    <source>
        <dbReference type="EMBL" id="KAJ3531671.1"/>
    </source>
</evidence>
<protein>
    <submittedName>
        <fullName evidence="1">Uncharacterized protein</fullName>
    </submittedName>
</protein>